<dbReference type="SUPFAM" id="SSF48557">
    <property type="entry name" value="L-aspartase-like"/>
    <property type="match status" value="1"/>
</dbReference>
<organism evidence="2 3">
    <name type="scientific">Jiangella aurantiaca</name>
    <dbReference type="NCBI Taxonomy" id="2530373"/>
    <lineage>
        <taxon>Bacteria</taxon>
        <taxon>Bacillati</taxon>
        <taxon>Actinomycetota</taxon>
        <taxon>Actinomycetes</taxon>
        <taxon>Jiangellales</taxon>
        <taxon>Jiangellaceae</taxon>
        <taxon>Jiangella</taxon>
    </lineage>
</organism>
<keyword evidence="3" id="KW-1185">Reference proteome</keyword>
<evidence type="ECO:0000313" key="3">
    <source>
        <dbReference type="Proteomes" id="UP000295217"/>
    </source>
</evidence>
<dbReference type="EMBL" id="SMLB01000012">
    <property type="protein sequence ID" value="TDD69816.1"/>
    <property type="molecule type" value="Genomic_DNA"/>
</dbReference>
<dbReference type="GO" id="GO:0016841">
    <property type="term" value="F:ammonia-lyase activity"/>
    <property type="evidence" value="ECO:0007669"/>
    <property type="project" value="UniProtKB-ARBA"/>
</dbReference>
<dbReference type="Proteomes" id="UP000295217">
    <property type="component" value="Unassembled WGS sequence"/>
</dbReference>
<dbReference type="RefSeq" id="WP_162605866.1">
    <property type="nucleotide sequence ID" value="NZ_SMLB01000012.1"/>
</dbReference>
<sequence>MTAITARRVVVGTGPVSFDEIVAVARGGAGVELGADARAAVARSREVIEKLAVADLPYYGVSTGFGALATRHIPAERRAGL</sequence>
<keyword evidence="1 2" id="KW-0456">Lyase</keyword>
<evidence type="ECO:0000313" key="2">
    <source>
        <dbReference type="EMBL" id="TDD69816.1"/>
    </source>
</evidence>
<name>A0A4R5AES2_9ACTN</name>
<dbReference type="Pfam" id="PF00221">
    <property type="entry name" value="Lyase_aromatic"/>
    <property type="match status" value="1"/>
</dbReference>
<dbReference type="AlphaFoldDB" id="A0A4R5AES2"/>
<accession>A0A4R5AES2</accession>
<dbReference type="InterPro" id="IPR001106">
    <property type="entry name" value="Aromatic_Lyase"/>
</dbReference>
<gene>
    <name evidence="2" type="ORF">E1262_11065</name>
</gene>
<dbReference type="InterPro" id="IPR024083">
    <property type="entry name" value="Fumarase/histidase_N"/>
</dbReference>
<dbReference type="Gene3D" id="1.10.275.10">
    <property type="entry name" value="Fumarase/aspartase (N-terminal domain)"/>
    <property type="match status" value="1"/>
</dbReference>
<feature type="non-terminal residue" evidence="2">
    <location>
        <position position="81"/>
    </location>
</feature>
<proteinExistence type="predicted"/>
<comment type="caution">
    <text evidence="2">The sequence shown here is derived from an EMBL/GenBank/DDBJ whole genome shotgun (WGS) entry which is preliminary data.</text>
</comment>
<reference evidence="2 3" key="1">
    <citation type="submission" date="2019-02" db="EMBL/GenBank/DDBJ databases">
        <title>Draft genome sequences of novel Actinobacteria.</title>
        <authorList>
            <person name="Sahin N."/>
            <person name="Ay H."/>
            <person name="Saygin H."/>
        </authorList>
    </citation>
    <scope>NUCLEOTIDE SEQUENCE [LARGE SCALE GENOMIC DNA]</scope>
    <source>
        <strain evidence="2 3">8K307</strain>
    </source>
</reference>
<dbReference type="InterPro" id="IPR008948">
    <property type="entry name" value="L-Aspartase-like"/>
</dbReference>
<evidence type="ECO:0000256" key="1">
    <source>
        <dbReference type="ARBA" id="ARBA00023239"/>
    </source>
</evidence>
<protein>
    <submittedName>
        <fullName evidence="2">Histidine ammonia-lyase</fullName>
    </submittedName>
</protein>